<feature type="transmembrane region" description="Helical" evidence="1">
    <location>
        <begin position="20"/>
        <end position="44"/>
    </location>
</feature>
<dbReference type="EMBL" id="CP127294">
    <property type="protein sequence ID" value="WIX83208.1"/>
    <property type="molecule type" value="Genomic_DNA"/>
</dbReference>
<accession>A0A9Y2IR20</accession>
<sequence length="133" mass="14299">MVTIEMVTAAPPTGKSAAVWVTGQALSIVGALMLCLVVQIAVIGQLAHNRDQDRAYAAFRDQLANATAPAGGRVLHRRQHGSGRLIGNFRCHGAKFLDCAWFSGTSFAEHVDFTATTFAGRPQELVTEVVHIR</sequence>
<protein>
    <submittedName>
        <fullName evidence="2">Uncharacterized protein</fullName>
    </submittedName>
</protein>
<evidence type="ECO:0000313" key="3">
    <source>
        <dbReference type="Proteomes" id="UP001236014"/>
    </source>
</evidence>
<evidence type="ECO:0000256" key="1">
    <source>
        <dbReference type="SAM" id="Phobius"/>
    </source>
</evidence>
<evidence type="ECO:0000313" key="2">
    <source>
        <dbReference type="EMBL" id="WIX83208.1"/>
    </source>
</evidence>
<keyword evidence="3" id="KW-1185">Reference proteome</keyword>
<reference evidence="2 3" key="1">
    <citation type="submission" date="2023-06" db="EMBL/GenBank/DDBJ databases">
        <authorList>
            <person name="Oyuntsetseg B."/>
            <person name="Kim S.B."/>
        </authorList>
    </citation>
    <scope>NUCLEOTIDE SEQUENCE [LARGE SCALE GENOMIC DNA]</scope>
    <source>
        <strain evidence="2 3">2-15</strain>
    </source>
</reference>
<dbReference type="RefSeq" id="WP_285973762.1">
    <property type="nucleotide sequence ID" value="NZ_CP127294.1"/>
</dbReference>
<dbReference type="AlphaFoldDB" id="A0A9Y2IR20"/>
<name>A0A9Y2IR20_9PSEU</name>
<keyword evidence="1" id="KW-0472">Membrane</keyword>
<proteinExistence type="predicted"/>
<dbReference type="KEGG" id="acab:QRX50_21820"/>
<keyword evidence="1" id="KW-0812">Transmembrane</keyword>
<gene>
    <name evidence="2" type="ORF">QRX50_21820</name>
</gene>
<keyword evidence="1" id="KW-1133">Transmembrane helix</keyword>
<dbReference type="Proteomes" id="UP001236014">
    <property type="component" value="Chromosome"/>
</dbReference>
<organism evidence="2 3">
    <name type="scientific">Amycolatopsis carbonis</name>
    <dbReference type="NCBI Taxonomy" id="715471"/>
    <lineage>
        <taxon>Bacteria</taxon>
        <taxon>Bacillati</taxon>
        <taxon>Actinomycetota</taxon>
        <taxon>Actinomycetes</taxon>
        <taxon>Pseudonocardiales</taxon>
        <taxon>Pseudonocardiaceae</taxon>
        <taxon>Amycolatopsis</taxon>
    </lineage>
</organism>